<dbReference type="InterPro" id="IPR036345">
    <property type="entry name" value="ExoRNase_PH_dom2_sf"/>
</dbReference>
<dbReference type="GO" id="GO:0008033">
    <property type="term" value="P:tRNA processing"/>
    <property type="evidence" value="ECO:0007669"/>
    <property type="project" value="UniProtKB-UniRule"/>
</dbReference>
<dbReference type="GO" id="GO:0000049">
    <property type="term" value="F:tRNA binding"/>
    <property type="evidence" value="ECO:0007669"/>
    <property type="project" value="UniProtKB-UniRule"/>
</dbReference>
<evidence type="ECO:0000256" key="8">
    <source>
        <dbReference type="SAM" id="MobiDB-lite"/>
    </source>
</evidence>
<dbReference type="Gene3D" id="3.30.230.70">
    <property type="entry name" value="GHMP Kinase, N-terminal domain"/>
    <property type="match status" value="1"/>
</dbReference>
<dbReference type="CDD" id="cd11362">
    <property type="entry name" value="RNase_PH_bact"/>
    <property type="match status" value="1"/>
</dbReference>
<dbReference type="GO" id="GO:0031125">
    <property type="term" value="P:rRNA 3'-end processing"/>
    <property type="evidence" value="ECO:0007669"/>
    <property type="project" value="UniProtKB-ARBA"/>
</dbReference>
<evidence type="ECO:0000256" key="4">
    <source>
        <dbReference type="ARBA" id="ARBA00022694"/>
    </source>
</evidence>
<organism evidence="11 12">
    <name type="scientific">Arthrobacter echini</name>
    <dbReference type="NCBI Taxonomy" id="1529066"/>
    <lineage>
        <taxon>Bacteria</taxon>
        <taxon>Bacillati</taxon>
        <taxon>Actinomycetota</taxon>
        <taxon>Actinomycetes</taxon>
        <taxon>Micrococcales</taxon>
        <taxon>Micrococcaceae</taxon>
        <taxon>Arthrobacter</taxon>
    </lineage>
</organism>
<dbReference type="GO" id="GO:0000175">
    <property type="term" value="F:3'-5'-RNA exonuclease activity"/>
    <property type="evidence" value="ECO:0007669"/>
    <property type="project" value="UniProtKB-UniRule"/>
</dbReference>
<comment type="catalytic activity">
    <reaction evidence="7">
        <text>tRNA(n+1) + phosphate = tRNA(n) + a ribonucleoside 5'-diphosphate</text>
        <dbReference type="Rhea" id="RHEA:10628"/>
        <dbReference type="Rhea" id="RHEA-COMP:17343"/>
        <dbReference type="Rhea" id="RHEA-COMP:17344"/>
        <dbReference type="ChEBI" id="CHEBI:43474"/>
        <dbReference type="ChEBI" id="CHEBI:57930"/>
        <dbReference type="ChEBI" id="CHEBI:173114"/>
        <dbReference type="EC" id="2.7.7.56"/>
    </reaction>
</comment>
<reference evidence="11 12" key="1">
    <citation type="submission" date="2019-08" db="EMBL/GenBank/DDBJ databases">
        <title>Genone of Arthrobacter echini P9.</title>
        <authorList>
            <person name="Bowman J.P."/>
        </authorList>
    </citation>
    <scope>NUCLEOTIDE SEQUENCE [LARGE SCALE GENOMIC DNA]</scope>
    <source>
        <strain evidence="11 12">P9</strain>
    </source>
</reference>
<feature type="region of interest" description="Disordered" evidence="8">
    <location>
        <begin position="1"/>
        <end position="26"/>
    </location>
</feature>
<accession>A0A5D0XSX7</accession>
<sequence length="262" mass="27322">MTSANSSPDAAGATPSSPARADGRTPDELRSITITRGWSTQAEGSALIEFGNTRVLCTASFTSGVPRWLKGRGTGWVTAEYAMLPRATNTRSDRESVKGKIGGRTHEISRLIGRSLRSIIDTKALGENTIVLDCDVLQADGGTRTAAITGAYVALADAISYAKDKKLIPASASPLTDTVSAVSVGIIDGIPMLDLPYVEDVRAETDMNVVVTGSGTFVEVQGTAEGAPFDRAELDALLDLALLGTARLAGIQQDALRDSPGA</sequence>
<proteinExistence type="inferred from homology"/>
<evidence type="ECO:0000259" key="9">
    <source>
        <dbReference type="Pfam" id="PF01138"/>
    </source>
</evidence>
<keyword evidence="12" id="KW-1185">Reference proteome</keyword>
<keyword evidence="3 7" id="KW-0820">tRNA-binding</keyword>
<dbReference type="InterPro" id="IPR027408">
    <property type="entry name" value="PNPase/RNase_PH_dom_sf"/>
</dbReference>
<evidence type="ECO:0000256" key="1">
    <source>
        <dbReference type="ARBA" id="ARBA00006678"/>
    </source>
</evidence>
<dbReference type="InterPro" id="IPR050080">
    <property type="entry name" value="RNase_PH"/>
</dbReference>
<dbReference type="HAMAP" id="MF_00564">
    <property type="entry name" value="RNase_PH"/>
    <property type="match status" value="1"/>
</dbReference>
<comment type="subunit">
    <text evidence="7">Homohexameric ring arranged as a trimer of dimers.</text>
</comment>
<dbReference type="RefSeq" id="WP_148600431.1">
    <property type="nucleotide sequence ID" value="NZ_VSLD01000002.1"/>
</dbReference>
<comment type="caution">
    <text evidence="11">The sequence shown here is derived from an EMBL/GenBank/DDBJ whole genome shotgun (WGS) entry which is preliminary data.</text>
</comment>
<dbReference type="PANTHER" id="PTHR11953">
    <property type="entry name" value="EXOSOME COMPLEX COMPONENT"/>
    <property type="match status" value="1"/>
</dbReference>
<evidence type="ECO:0000313" key="12">
    <source>
        <dbReference type="Proteomes" id="UP000323410"/>
    </source>
</evidence>
<evidence type="ECO:0000256" key="3">
    <source>
        <dbReference type="ARBA" id="ARBA00022555"/>
    </source>
</evidence>
<dbReference type="AlphaFoldDB" id="A0A5D0XSX7"/>
<keyword evidence="2 7" id="KW-0698">rRNA processing</keyword>
<evidence type="ECO:0000259" key="10">
    <source>
        <dbReference type="Pfam" id="PF03725"/>
    </source>
</evidence>
<dbReference type="PANTHER" id="PTHR11953:SF0">
    <property type="entry name" value="EXOSOME COMPLEX COMPONENT RRP41"/>
    <property type="match status" value="1"/>
</dbReference>
<dbReference type="SUPFAM" id="SSF55666">
    <property type="entry name" value="Ribonuclease PH domain 2-like"/>
    <property type="match status" value="1"/>
</dbReference>
<dbReference type="OrthoDB" id="9802265at2"/>
<evidence type="ECO:0000256" key="2">
    <source>
        <dbReference type="ARBA" id="ARBA00022552"/>
    </source>
</evidence>
<feature type="domain" description="Exoribonuclease phosphorolytic" evidence="10">
    <location>
        <begin position="177"/>
        <end position="242"/>
    </location>
</feature>
<name>A0A5D0XSX7_9MICC</name>
<dbReference type="NCBIfam" id="TIGR01966">
    <property type="entry name" value="RNasePH"/>
    <property type="match status" value="1"/>
</dbReference>
<dbReference type="Pfam" id="PF03725">
    <property type="entry name" value="RNase_PH_C"/>
    <property type="match status" value="1"/>
</dbReference>
<feature type="binding site" evidence="7">
    <location>
        <position position="104"/>
    </location>
    <ligand>
        <name>phosphate</name>
        <dbReference type="ChEBI" id="CHEBI:43474"/>
        <note>substrate</note>
    </ligand>
</feature>
<evidence type="ECO:0000256" key="6">
    <source>
        <dbReference type="ARBA" id="ARBA00022884"/>
    </source>
</evidence>
<dbReference type="InterPro" id="IPR020568">
    <property type="entry name" value="Ribosomal_Su5_D2-typ_SF"/>
</dbReference>
<dbReference type="InterPro" id="IPR015847">
    <property type="entry name" value="ExoRNase_PH_dom2"/>
</dbReference>
<keyword evidence="5 7" id="KW-0548">Nucleotidyltransferase</keyword>
<dbReference type="EC" id="2.7.7.56" evidence="7"/>
<dbReference type="Proteomes" id="UP000323410">
    <property type="component" value="Unassembled WGS sequence"/>
</dbReference>
<dbReference type="InterPro" id="IPR002381">
    <property type="entry name" value="RNase_PH_bac-type"/>
</dbReference>
<comment type="function">
    <text evidence="7">Phosphorolytic 3'-5' exoribonuclease that plays an important role in tRNA 3'-end maturation. Removes nucleotide residues following the 3'-CCA terminus of tRNAs; can also add nucleotides to the ends of RNA molecules by using nucleoside diphosphates as substrates, but this may not be physiologically important. Probably plays a role in initiation of 16S rRNA degradation (leading to ribosome degradation) during starvation.</text>
</comment>
<dbReference type="SUPFAM" id="SSF54211">
    <property type="entry name" value="Ribosomal protein S5 domain 2-like"/>
    <property type="match status" value="1"/>
</dbReference>
<dbReference type="PROSITE" id="PS01277">
    <property type="entry name" value="RIBONUCLEASE_PH"/>
    <property type="match status" value="1"/>
</dbReference>
<dbReference type="GO" id="GO:0016075">
    <property type="term" value="P:rRNA catabolic process"/>
    <property type="evidence" value="ECO:0007669"/>
    <property type="project" value="UniProtKB-UniRule"/>
</dbReference>
<dbReference type="FunFam" id="3.30.230.70:FF:000003">
    <property type="entry name" value="Ribonuclease PH"/>
    <property type="match status" value="1"/>
</dbReference>
<dbReference type="InterPro" id="IPR018336">
    <property type="entry name" value="RNase_PH_CS"/>
</dbReference>
<feature type="domain" description="Exoribonuclease phosphorolytic" evidence="9">
    <location>
        <begin position="28"/>
        <end position="158"/>
    </location>
</feature>
<dbReference type="Pfam" id="PF01138">
    <property type="entry name" value="RNase_PH"/>
    <property type="match status" value="1"/>
</dbReference>
<evidence type="ECO:0000256" key="5">
    <source>
        <dbReference type="ARBA" id="ARBA00022695"/>
    </source>
</evidence>
<keyword evidence="7 11" id="KW-0808">Transferase</keyword>
<dbReference type="EMBL" id="VSLD01000002">
    <property type="protein sequence ID" value="TYC99612.1"/>
    <property type="molecule type" value="Genomic_DNA"/>
</dbReference>
<dbReference type="GO" id="GO:0009022">
    <property type="term" value="F:tRNA nucleotidyltransferase activity"/>
    <property type="evidence" value="ECO:0007669"/>
    <property type="project" value="UniProtKB-UniRule"/>
</dbReference>
<dbReference type="InterPro" id="IPR001247">
    <property type="entry name" value="ExoRNase_PH_dom1"/>
</dbReference>
<feature type="binding site" evidence="7">
    <location>
        <begin position="142"/>
        <end position="144"/>
    </location>
    <ligand>
        <name>phosphate</name>
        <dbReference type="ChEBI" id="CHEBI:43474"/>
        <note>substrate</note>
    </ligand>
</feature>
<comment type="similarity">
    <text evidence="1 7">Belongs to the RNase PH family.</text>
</comment>
<gene>
    <name evidence="7" type="primary">rph</name>
    <name evidence="11" type="ORF">FQ377_06595</name>
</gene>
<keyword evidence="6" id="KW-0694">RNA-binding</keyword>
<keyword evidence="4 7" id="KW-0819">tRNA processing</keyword>
<evidence type="ECO:0000256" key="7">
    <source>
        <dbReference type="HAMAP-Rule" id="MF_00564"/>
    </source>
</evidence>
<protein>
    <recommendedName>
        <fullName evidence="7">Ribonuclease PH</fullName>
        <shortName evidence="7">RNase PH</shortName>
        <ecNumber evidence="7">2.7.7.56</ecNumber>
    </recommendedName>
    <alternativeName>
        <fullName evidence="7">tRNA nucleotidyltransferase</fullName>
    </alternativeName>
</protein>
<evidence type="ECO:0000313" key="11">
    <source>
        <dbReference type="EMBL" id="TYC99612.1"/>
    </source>
</evidence>